<reference evidence="1 2" key="1">
    <citation type="journal article" date="2006" name="Proc. Natl. Acad. Sci. U.S.A.">
        <title>The complete genome sequence of Lactobacillus bulgaricus reveals extensive and ongoing reductive evolution.</title>
        <authorList>
            <person name="van de Guchte M."/>
            <person name="Penaud S."/>
            <person name="Grimaldi C."/>
            <person name="Barbe V."/>
            <person name="Bryson K."/>
            <person name="Nicolas P."/>
            <person name="Robert C."/>
            <person name="Oztas S."/>
            <person name="Mangenot S."/>
            <person name="Couloux A."/>
            <person name="Loux V."/>
            <person name="Dervyn R."/>
            <person name="Bossy R."/>
            <person name="Bolotin A."/>
            <person name="Batto J.-M."/>
            <person name="Walunas T."/>
            <person name="Gibrat J.-F."/>
            <person name="Bessieres P."/>
            <person name="Weissenbach J."/>
            <person name="Ehrlich S.D."/>
            <person name="Maguin E."/>
        </authorList>
    </citation>
    <scope>NUCLEOTIDE SEQUENCE [LARGE SCALE GENOMIC DNA]</scope>
    <source>
        <strain evidence="2">ATCC 11842 / DSM 20081 / BCRC 10696 / JCM 1002 / NBRC 13953 / NCIMB 11778 / NCTC 12712 / WDCM 00102 / Lb 14</strain>
    </source>
</reference>
<dbReference type="HOGENOM" id="CLU_2973719_0_0_9"/>
<evidence type="ECO:0000313" key="2">
    <source>
        <dbReference type="Proteomes" id="UP000001259"/>
    </source>
</evidence>
<protein>
    <submittedName>
        <fullName evidence="1">Uncharacterized protein</fullName>
    </submittedName>
</protein>
<organism evidence="1 2">
    <name type="scientific">Lactobacillus delbrueckii subsp. bulgaricus (strain ATCC 11842 / DSM 20081 / BCRC 10696 / JCM 1002 / NBRC 13953 / NCIMB 11778 / NCTC 12712 / WDCM 00102 / Lb 14)</name>
    <dbReference type="NCBI Taxonomy" id="390333"/>
    <lineage>
        <taxon>Bacteria</taxon>
        <taxon>Bacillati</taxon>
        <taxon>Bacillota</taxon>
        <taxon>Bacilli</taxon>
        <taxon>Lactobacillales</taxon>
        <taxon>Lactobacillaceae</taxon>
        <taxon>Lactobacillus</taxon>
    </lineage>
</organism>
<dbReference type="AlphaFoldDB" id="Q1GBG3"/>
<gene>
    <name evidence="1" type="ordered locus">Ldb0459</name>
</gene>
<sequence>MVKNRYCAGKNNDKERIFDLDAEQDQHETGNEQQVMHQEQEGALPGRAIAEAGFLPKR</sequence>
<dbReference type="EMBL" id="CR954253">
    <property type="protein sequence ID" value="CAI97291.1"/>
    <property type="molecule type" value="Genomic_DNA"/>
</dbReference>
<proteinExistence type="predicted"/>
<accession>Q1GBG3</accession>
<dbReference type="KEGG" id="ldb:Ldb0459"/>
<name>Q1GBG3_LACDA</name>
<keyword evidence="2" id="KW-1185">Reference proteome</keyword>
<evidence type="ECO:0000313" key="1">
    <source>
        <dbReference type="EMBL" id="CAI97291.1"/>
    </source>
</evidence>
<dbReference type="STRING" id="390333.Ldb0459"/>
<dbReference type="Proteomes" id="UP000001259">
    <property type="component" value="Chromosome"/>
</dbReference>